<evidence type="ECO:0000313" key="1">
    <source>
        <dbReference type="EMBL" id="MPM64066.1"/>
    </source>
</evidence>
<gene>
    <name evidence="1" type="ORF">SDC9_110952</name>
</gene>
<dbReference type="EMBL" id="VSSQ01019753">
    <property type="protein sequence ID" value="MPM64066.1"/>
    <property type="molecule type" value="Genomic_DNA"/>
</dbReference>
<reference evidence="1" key="1">
    <citation type="submission" date="2019-08" db="EMBL/GenBank/DDBJ databases">
        <authorList>
            <person name="Kucharzyk K."/>
            <person name="Murdoch R.W."/>
            <person name="Higgins S."/>
            <person name="Loffler F."/>
        </authorList>
    </citation>
    <scope>NUCLEOTIDE SEQUENCE</scope>
</reference>
<protein>
    <submittedName>
        <fullName evidence="1">Uncharacterized protein</fullName>
    </submittedName>
</protein>
<proteinExistence type="predicted"/>
<organism evidence="1">
    <name type="scientific">bioreactor metagenome</name>
    <dbReference type="NCBI Taxonomy" id="1076179"/>
    <lineage>
        <taxon>unclassified sequences</taxon>
        <taxon>metagenomes</taxon>
        <taxon>ecological metagenomes</taxon>
    </lineage>
</organism>
<sequence>MTPTVTYSLVGTVSSIAGARTEATSNSVPTVSSDSEYGSMANRSKAFTFADEVAWAIEVQTKRSMKSATTFLIPHPALQPRL</sequence>
<name>A0A645BFZ9_9ZZZZ</name>
<accession>A0A645BFZ9</accession>
<comment type="caution">
    <text evidence="1">The sequence shown here is derived from an EMBL/GenBank/DDBJ whole genome shotgun (WGS) entry which is preliminary data.</text>
</comment>
<dbReference type="AlphaFoldDB" id="A0A645BFZ9"/>